<evidence type="ECO:0000313" key="3">
    <source>
        <dbReference type="Proteomes" id="UP000607796"/>
    </source>
</evidence>
<organism evidence="2 3">
    <name type="scientific">Salipiger mangrovisoli</name>
    <dbReference type="NCBI Taxonomy" id="2865933"/>
    <lineage>
        <taxon>Bacteria</taxon>
        <taxon>Pseudomonadati</taxon>
        <taxon>Pseudomonadota</taxon>
        <taxon>Alphaproteobacteria</taxon>
        <taxon>Rhodobacterales</taxon>
        <taxon>Roseobacteraceae</taxon>
        <taxon>Salipiger</taxon>
    </lineage>
</organism>
<reference evidence="2 3" key="1">
    <citation type="journal article" date="2021" name="Int. J. Syst. Evol. Microbiol.">
        <title>Salipiger mangrovisoli sp. nov., isolated from mangrove soil and the proposal for the reclassification of Paraphaeobacter pallidus as Salipiger pallidus comb. nov.</title>
        <authorList>
            <person name="Du J."/>
            <person name="Liu Y."/>
            <person name="Pei T."/>
            <person name="Deng M.R."/>
            <person name="Zhu H."/>
        </authorList>
    </citation>
    <scope>NUCLEOTIDE SEQUENCE [LARGE SCALE GENOMIC DNA]</scope>
    <source>
        <strain evidence="2 3">6D45A</strain>
    </source>
</reference>
<keyword evidence="1" id="KW-0472">Membrane</keyword>
<gene>
    <name evidence="2" type="ORF">IQ782_28345</name>
</gene>
<feature type="transmembrane region" description="Helical" evidence="1">
    <location>
        <begin position="37"/>
        <end position="63"/>
    </location>
</feature>
<sequence length="219" mass="22808">MIRTLGISAIFSIAWATSSLSAICDYRLSKLISPSGAVVVIATGGTGTTAGPAAMALGGLYFFPHATSGALMLGSTLAGASGAGTIGIIGGSGFAASVLAVLTAPITLILAAGTTVTVGGLEAGCYFVDERITENEEILKILRQLSITANGDYFKFFEVSDKDEAETGIASRIRIPDEDGQYSFYKVEDLYIVNGELMHRDWFFDTSLGNIAAALVESQ</sequence>
<protein>
    <submittedName>
        <fullName evidence="2">Uncharacterized protein</fullName>
    </submittedName>
</protein>
<proteinExistence type="predicted"/>
<dbReference type="EMBL" id="JADFFK010000046">
    <property type="protein sequence ID" value="MBE9640761.1"/>
    <property type="molecule type" value="Genomic_DNA"/>
</dbReference>
<keyword evidence="1" id="KW-1133">Transmembrane helix</keyword>
<comment type="caution">
    <text evidence="2">The sequence shown here is derived from an EMBL/GenBank/DDBJ whole genome shotgun (WGS) entry which is preliminary data.</text>
</comment>
<keyword evidence="1" id="KW-0812">Transmembrane</keyword>
<feature type="transmembrane region" description="Helical" evidence="1">
    <location>
        <begin position="70"/>
        <end position="89"/>
    </location>
</feature>
<keyword evidence="3" id="KW-1185">Reference proteome</keyword>
<accession>A0ABR9XAW4</accession>
<name>A0ABR9XAW4_9RHOB</name>
<evidence type="ECO:0000313" key="2">
    <source>
        <dbReference type="EMBL" id="MBE9640761.1"/>
    </source>
</evidence>
<dbReference type="Proteomes" id="UP000607796">
    <property type="component" value="Unassembled WGS sequence"/>
</dbReference>
<feature type="transmembrane region" description="Helical" evidence="1">
    <location>
        <begin position="95"/>
        <end position="121"/>
    </location>
</feature>
<evidence type="ECO:0000256" key="1">
    <source>
        <dbReference type="SAM" id="Phobius"/>
    </source>
</evidence>
<dbReference type="RefSeq" id="WP_194138023.1">
    <property type="nucleotide sequence ID" value="NZ_JADFFK010000046.1"/>
</dbReference>